<dbReference type="InterPro" id="IPR014721">
    <property type="entry name" value="Ribsml_uS5_D2-typ_fold_subgr"/>
</dbReference>
<dbReference type="EMBL" id="JQAN02000006">
    <property type="protein sequence ID" value="PPD58823.1"/>
    <property type="molecule type" value="Genomic_DNA"/>
</dbReference>
<dbReference type="Proteomes" id="UP000235653">
    <property type="component" value="Unassembled WGS sequence"/>
</dbReference>
<keyword evidence="6 7" id="KW-0694">RNA-binding</keyword>
<dbReference type="InterPro" id="IPR020539">
    <property type="entry name" value="RNase_P_CS"/>
</dbReference>
<evidence type="ECO:0000313" key="9">
    <source>
        <dbReference type="EMBL" id="PPD58823.1"/>
    </source>
</evidence>
<comment type="catalytic activity">
    <reaction evidence="7">
        <text>Endonucleolytic cleavage of RNA, removing 5'-extranucleotides from tRNA precursor.</text>
        <dbReference type="EC" id="3.1.26.5"/>
    </reaction>
</comment>
<gene>
    <name evidence="7 9" type="primary">rnpA</name>
    <name evidence="9" type="ORF">JP09_002835</name>
</gene>
<comment type="subunit">
    <text evidence="7">Consists of a catalytic RNA component (M1 or rnpB) and a protein subunit.</text>
</comment>
<dbReference type="HAMAP" id="MF_00227">
    <property type="entry name" value="RNase_P"/>
    <property type="match status" value="1"/>
</dbReference>
<dbReference type="PANTHER" id="PTHR33992:SF1">
    <property type="entry name" value="RIBONUCLEASE P PROTEIN COMPONENT"/>
    <property type="match status" value="1"/>
</dbReference>
<evidence type="ECO:0000256" key="3">
    <source>
        <dbReference type="ARBA" id="ARBA00022722"/>
    </source>
</evidence>
<dbReference type="PROSITE" id="PS00648">
    <property type="entry name" value="RIBONUCLEASE_P"/>
    <property type="match status" value="1"/>
</dbReference>
<dbReference type="InterPro" id="IPR020568">
    <property type="entry name" value="Ribosomal_Su5_D2-typ_SF"/>
</dbReference>
<dbReference type="GO" id="GO:0042781">
    <property type="term" value="F:3'-tRNA processing endoribonuclease activity"/>
    <property type="evidence" value="ECO:0007669"/>
    <property type="project" value="TreeGrafter"/>
</dbReference>
<keyword evidence="4 7" id="KW-0255">Endonuclease</keyword>
<evidence type="ECO:0000256" key="2">
    <source>
        <dbReference type="ARBA" id="ARBA00022694"/>
    </source>
</evidence>
<keyword evidence="10" id="KW-1185">Reference proteome</keyword>
<dbReference type="OrthoDB" id="166028at2"/>
<name>A0A2P5P945_9CHLR</name>
<evidence type="ECO:0000256" key="1">
    <source>
        <dbReference type="ARBA" id="ARBA00002663"/>
    </source>
</evidence>
<dbReference type="Pfam" id="PF00825">
    <property type="entry name" value="Ribonuclease_P"/>
    <property type="match status" value="1"/>
</dbReference>
<evidence type="ECO:0000256" key="4">
    <source>
        <dbReference type="ARBA" id="ARBA00022759"/>
    </source>
</evidence>
<evidence type="ECO:0000313" key="10">
    <source>
        <dbReference type="Proteomes" id="UP000235653"/>
    </source>
</evidence>
<dbReference type="SUPFAM" id="SSF54211">
    <property type="entry name" value="Ribosomal protein S5 domain 2-like"/>
    <property type="match status" value="1"/>
</dbReference>
<dbReference type="PANTHER" id="PTHR33992">
    <property type="entry name" value="RIBONUCLEASE P PROTEIN COMPONENT"/>
    <property type="match status" value="1"/>
</dbReference>
<dbReference type="EC" id="3.1.26.5" evidence="7 8"/>
<dbReference type="GO" id="GO:0004526">
    <property type="term" value="F:ribonuclease P activity"/>
    <property type="evidence" value="ECO:0007669"/>
    <property type="project" value="UniProtKB-UniRule"/>
</dbReference>
<dbReference type="AlphaFoldDB" id="A0A2P5P945"/>
<reference evidence="9 10" key="1">
    <citation type="journal article" date="2017" name="ISME J.">
        <title>Grape pomace compost harbors organohalide-respiring Dehalogenimonas species with novel reductive dehalogenase genes.</title>
        <authorList>
            <person name="Yang Y."/>
            <person name="Higgins S.A."/>
            <person name="Yan J."/>
            <person name="Simsir B."/>
            <person name="Chourey K."/>
            <person name="Iyer R."/>
            <person name="Hettich R.L."/>
            <person name="Baldwin B."/>
            <person name="Ogles D.M."/>
            <person name="Loffler F.E."/>
        </authorList>
    </citation>
    <scope>NUCLEOTIDE SEQUENCE [LARGE SCALE GENOMIC DNA]</scope>
    <source>
        <strain evidence="9 10">GP</strain>
    </source>
</reference>
<comment type="similarity">
    <text evidence="7">Belongs to the RnpA family.</text>
</comment>
<evidence type="ECO:0000256" key="8">
    <source>
        <dbReference type="NCBIfam" id="TIGR00188"/>
    </source>
</evidence>
<dbReference type="GO" id="GO:0030677">
    <property type="term" value="C:ribonuclease P complex"/>
    <property type="evidence" value="ECO:0007669"/>
    <property type="project" value="TreeGrafter"/>
</dbReference>
<evidence type="ECO:0000256" key="5">
    <source>
        <dbReference type="ARBA" id="ARBA00022801"/>
    </source>
</evidence>
<dbReference type="RefSeq" id="WP_102330307.1">
    <property type="nucleotide sequence ID" value="NZ_CP058566.2"/>
</dbReference>
<dbReference type="InterPro" id="IPR000100">
    <property type="entry name" value="RNase_P"/>
</dbReference>
<keyword evidence="5 7" id="KW-0378">Hydrolase</keyword>
<comment type="function">
    <text evidence="1 7">RNaseP catalyzes the removal of the 5'-leader sequence from pre-tRNA to produce the mature 5'-terminus. It can also cleave other RNA substrates such as 4.5S RNA. The protein component plays an auxiliary but essential role in vivo by binding to the 5'-leader sequence and broadening the substrate specificity of the ribozyme.</text>
</comment>
<dbReference type="GO" id="GO:0001682">
    <property type="term" value="P:tRNA 5'-leader removal"/>
    <property type="evidence" value="ECO:0007669"/>
    <property type="project" value="UniProtKB-UniRule"/>
</dbReference>
<keyword evidence="3 7" id="KW-0540">Nuclease</keyword>
<sequence>MQSCPPDAVNGGNIQRERRLRRREDFQRVLATGRSRADNYLVLKLSEGTGKPSRIGLITSKKVGGAVERNRVRRRLRGILGPLVLKPGADLVFIARSSAAQAPYSTLEGSVKSLLKRAGLVVAENEETGS</sequence>
<comment type="caution">
    <text evidence="9">The sequence shown here is derived from an EMBL/GenBank/DDBJ whole genome shotgun (WGS) entry which is preliminary data.</text>
</comment>
<accession>A0A2P5P945</accession>
<organism evidence="9 10">
    <name type="scientific">Dehalogenimonas etheniformans</name>
    <dbReference type="NCBI Taxonomy" id="1536648"/>
    <lineage>
        <taxon>Bacteria</taxon>
        <taxon>Bacillati</taxon>
        <taxon>Chloroflexota</taxon>
        <taxon>Dehalococcoidia</taxon>
        <taxon>Dehalococcoidales</taxon>
        <taxon>Dehalococcoidaceae</taxon>
        <taxon>Dehalogenimonas</taxon>
    </lineage>
</organism>
<dbReference type="NCBIfam" id="TIGR00188">
    <property type="entry name" value="rnpA"/>
    <property type="match status" value="1"/>
</dbReference>
<proteinExistence type="inferred from homology"/>
<evidence type="ECO:0000256" key="7">
    <source>
        <dbReference type="HAMAP-Rule" id="MF_00227"/>
    </source>
</evidence>
<dbReference type="GO" id="GO:0000049">
    <property type="term" value="F:tRNA binding"/>
    <property type="evidence" value="ECO:0007669"/>
    <property type="project" value="UniProtKB-UniRule"/>
</dbReference>
<dbReference type="Gene3D" id="3.30.230.10">
    <property type="match status" value="1"/>
</dbReference>
<evidence type="ECO:0000256" key="6">
    <source>
        <dbReference type="ARBA" id="ARBA00022884"/>
    </source>
</evidence>
<keyword evidence="2 7" id="KW-0819">tRNA processing</keyword>
<protein>
    <recommendedName>
        <fullName evidence="7 8">Ribonuclease P protein component</fullName>
        <shortName evidence="7">RNase P protein</shortName>
        <shortName evidence="7">RNaseP protein</shortName>
        <ecNumber evidence="7 8">3.1.26.5</ecNumber>
    </recommendedName>
    <alternativeName>
        <fullName evidence="7">Protein C5</fullName>
    </alternativeName>
</protein>